<sequence length="643" mass="71593">MRSFAFTFFLLILAAGAALVAVLHVKDGSLDRLLGSQGAEIGGNLYKFETQNIHRIHLAGNGVKAECVFEDGMWRIVQPWKDRMDPRVANLIVQFTLGTKVVDIIPEGKIDTAKAGLRDGTIGVLIEDKDGNRLANYLLGRPTLWVEYDKENDRHDSTVFIQPLDEGRSDDTYAGTGDIHSLFRDGFRHLRDHHPFLCNPLLLETVRLKNGEAEVLLSRSGEKAPWRITKPQELPTDVNAVTKLLTDLFKLRAKRVMDRSEVTLPAEETNGRQRIAIKHFGQAQEVILEIMPPASAEAETVYATVSDRPDTVFELLLKPLASVPTETKPGAPAEEEDDDLVSLAELPDTINDLRNPMLTLLNPAAIQGILIHSSTGPEIPVVREQGRDWEYQDTAGKMQPINYATLTRMVGTLTQTRVADFVTDAATDLTPYGLDRPSISLRFLAFGGERYEFVFGRSLDGTWHAMRAGVPTVMRVDDTYVRALATQPWEWRRANPWSIAEVDVSQVERVTAGKPPLLLEYSMIQQSWKATQEGKDRSAELETARADQLLKVLLGLQGERWLAPDDQEAKNALASPALSFRILADAYDKDAVKTGTRQYILRLAPLATTPGNRTWVGQVEGDPNAFRIDVETIQRLAVDVFGD</sequence>
<evidence type="ECO:0000313" key="2">
    <source>
        <dbReference type="EMBL" id="MCW1913891.1"/>
    </source>
</evidence>
<keyword evidence="3" id="KW-1185">Reference proteome</keyword>
<proteinExistence type="predicted"/>
<accession>A0ABT3G328</accession>
<dbReference type="InterPro" id="IPR025641">
    <property type="entry name" value="DUF4340"/>
</dbReference>
<dbReference type="RefSeq" id="WP_264513392.1">
    <property type="nucleotide sequence ID" value="NZ_JAPDDR010000004.1"/>
</dbReference>
<protein>
    <submittedName>
        <fullName evidence="2">DUF4340 domain-containing protein</fullName>
    </submittedName>
</protein>
<reference evidence="2" key="1">
    <citation type="submission" date="2022-10" db="EMBL/GenBank/DDBJ databases">
        <title>Luteolibacter sp. GHJ8, whole genome shotgun sequencing project.</title>
        <authorList>
            <person name="Zhao G."/>
            <person name="Shen L."/>
        </authorList>
    </citation>
    <scope>NUCLEOTIDE SEQUENCE</scope>
    <source>
        <strain evidence="2">GHJ8</strain>
    </source>
</reference>
<dbReference type="Pfam" id="PF14238">
    <property type="entry name" value="DUF4340"/>
    <property type="match status" value="1"/>
</dbReference>
<gene>
    <name evidence="2" type="ORF">OJ996_09915</name>
</gene>
<dbReference type="EMBL" id="JAPDDR010000004">
    <property type="protein sequence ID" value="MCW1913891.1"/>
    <property type="molecule type" value="Genomic_DNA"/>
</dbReference>
<organism evidence="2 3">
    <name type="scientific">Luteolibacter rhizosphaerae</name>
    <dbReference type="NCBI Taxonomy" id="2989719"/>
    <lineage>
        <taxon>Bacteria</taxon>
        <taxon>Pseudomonadati</taxon>
        <taxon>Verrucomicrobiota</taxon>
        <taxon>Verrucomicrobiia</taxon>
        <taxon>Verrucomicrobiales</taxon>
        <taxon>Verrucomicrobiaceae</taxon>
        <taxon>Luteolibacter</taxon>
    </lineage>
</organism>
<comment type="caution">
    <text evidence="2">The sequence shown here is derived from an EMBL/GenBank/DDBJ whole genome shotgun (WGS) entry which is preliminary data.</text>
</comment>
<dbReference type="Proteomes" id="UP001165653">
    <property type="component" value="Unassembled WGS sequence"/>
</dbReference>
<feature type="domain" description="DUF4340" evidence="1">
    <location>
        <begin position="399"/>
        <end position="570"/>
    </location>
</feature>
<evidence type="ECO:0000313" key="3">
    <source>
        <dbReference type="Proteomes" id="UP001165653"/>
    </source>
</evidence>
<evidence type="ECO:0000259" key="1">
    <source>
        <dbReference type="Pfam" id="PF14238"/>
    </source>
</evidence>
<name>A0ABT3G328_9BACT</name>